<feature type="transmembrane region" description="Helical" evidence="6">
    <location>
        <begin position="409"/>
        <end position="432"/>
    </location>
</feature>
<dbReference type="Proteomes" id="UP000182429">
    <property type="component" value="Unassembled WGS sequence"/>
</dbReference>
<organism evidence="8 9">
    <name type="scientific">Kandleria vitulina</name>
    <dbReference type="NCBI Taxonomy" id="1630"/>
    <lineage>
        <taxon>Bacteria</taxon>
        <taxon>Bacillati</taxon>
        <taxon>Bacillota</taxon>
        <taxon>Erysipelotrichia</taxon>
        <taxon>Erysipelotrichales</taxon>
        <taxon>Coprobacillaceae</taxon>
        <taxon>Kandleria</taxon>
    </lineage>
</organism>
<keyword evidence="3 6" id="KW-0812">Transmembrane</keyword>
<keyword evidence="2" id="KW-1003">Cell membrane</keyword>
<evidence type="ECO:0000313" key="8">
    <source>
        <dbReference type="EMBL" id="SDW31269.1"/>
    </source>
</evidence>
<dbReference type="EMBL" id="FNNF01000009">
    <property type="protein sequence ID" value="SDW31269.1"/>
    <property type="molecule type" value="Genomic_DNA"/>
</dbReference>
<evidence type="ECO:0000313" key="9">
    <source>
        <dbReference type="Proteomes" id="UP000182429"/>
    </source>
</evidence>
<dbReference type="Pfam" id="PF02687">
    <property type="entry name" value="FtsX"/>
    <property type="match status" value="2"/>
</dbReference>
<protein>
    <submittedName>
        <fullName evidence="8">Putative ABC transport system permease protein</fullName>
    </submittedName>
</protein>
<feature type="transmembrane region" description="Helical" evidence="6">
    <location>
        <begin position="338"/>
        <end position="363"/>
    </location>
</feature>
<dbReference type="PANTHER" id="PTHR30287">
    <property type="entry name" value="MEMBRANE COMPONENT OF PREDICTED ABC SUPERFAMILY METABOLITE UPTAKE TRANSPORTER"/>
    <property type="match status" value="1"/>
</dbReference>
<accession>A0A1H2SJP2</accession>
<evidence type="ECO:0000256" key="6">
    <source>
        <dbReference type="SAM" id="Phobius"/>
    </source>
</evidence>
<evidence type="ECO:0000256" key="1">
    <source>
        <dbReference type="ARBA" id="ARBA00004651"/>
    </source>
</evidence>
<dbReference type="OrthoDB" id="2934570at2"/>
<gene>
    <name evidence="8" type="ORF">SAMN04487759_10974</name>
</gene>
<dbReference type="GO" id="GO:0005886">
    <property type="term" value="C:plasma membrane"/>
    <property type="evidence" value="ECO:0007669"/>
    <property type="project" value="UniProtKB-SubCell"/>
</dbReference>
<dbReference type="eggNOG" id="COG0577">
    <property type="taxonomic scope" value="Bacteria"/>
</dbReference>
<dbReference type="PANTHER" id="PTHR30287:SF2">
    <property type="entry name" value="BLL1001 PROTEIN"/>
    <property type="match status" value="1"/>
</dbReference>
<evidence type="ECO:0000256" key="3">
    <source>
        <dbReference type="ARBA" id="ARBA00022692"/>
    </source>
</evidence>
<dbReference type="STRING" id="1630.SAMN05216514_11137"/>
<feature type="transmembrane region" description="Helical" evidence="6">
    <location>
        <begin position="631"/>
        <end position="655"/>
    </location>
</feature>
<evidence type="ECO:0000259" key="7">
    <source>
        <dbReference type="Pfam" id="PF02687"/>
    </source>
</evidence>
<feature type="transmembrane region" description="Helical" evidence="6">
    <location>
        <begin position="722"/>
        <end position="744"/>
    </location>
</feature>
<name>A0A1H2SJP2_9FIRM</name>
<sequence>MSPLMKRIPREIRNGWSKYIVIFLLLVGTISLCSGFFVADESMLKAYNDSFDKYNIEDGHFMTKNPLNVAQRKNISKHVTIYDLSYVERTLSSSKIRIFKQRHTINKVDVLEGRLARKEGEIAIDRLYAKNNHLSIGNYLDNKWKIVGFVALSDYSALFENNSDSMFDAIKFGVGVVNEKTFNQLTRSQMKYCYAWKYNKKIKDEKKAADDLLKVINEETSLDDYVPRYQNQAITFTGSDMGSDRAMVMMLLYIMIIIMAFVFVVMISDTIMNEANVIGTLRATGYTIKELIFHYMSAPMIVTLISCLVGNILGYTYFKTLMASLYYNSYSLTSYKTIWSISALVETTVVPLILMIVIHYVALRRKLSLSVLKFIKRDLSKSKRKHAVYLPRHIPFFTRFRMRIIFQNIGSYIVIFVGILFANLLLLFALALPDMIHNYQDVMKSQMIADYQYILKVPSSIQSEDKLKSMISLLSYQREVETDQEAEKFTLYSLKSKEKDAKEEDVMVYGIHKKSRYVNIDHHGDGVYISSSYHEKYGYDKGDTIILHEPYEKKTYKLKVQGIYNYPGSVCVFMDQEKLNEDILKTGSQYFSGYFSDKPITDIKKENIATIIDFDTITKISRQLDASMGKMMSVVQVISLVMFMVIIYLLSKVIIEKNGQSISIIKILGYSNREAAKLYILATSLVVLLSIIVSIPLEYYLLKPVFIAMMKTEMSGWIPFDINKIIYIKMFIYGVLTYTVVAIMEYRKIQRVSMSEALKNVE</sequence>
<evidence type="ECO:0000256" key="2">
    <source>
        <dbReference type="ARBA" id="ARBA00022475"/>
    </source>
</evidence>
<evidence type="ECO:0000256" key="5">
    <source>
        <dbReference type="ARBA" id="ARBA00023136"/>
    </source>
</evidence>
<dbReference type="AlphaFoldDB" id="A0A1H2SJP2"/>
<feature type="domain" description="ABC3 transporter permease C-terminal" evidence="7">
    <location>
        <begin position="637"/>
        <end position="742"/>
    </location>
</feature>
<feature type="transmembrane region" description="Helical" evidence="6">
    <location>
        <begin position="676"/>
        <end position="702"/>
    </location>
</feature>
<keyword evidence="4 6" id="KW-1133">Transmembrane helix</keyword>
<feature type="domain" description="ABC3 transporter permease C-terminal" evidence="7">
    <location>
        <begin position="250"/>
        <end position="357"/>
    </location>
</feature>
<feature type="transmembrane region" description="Helical" evidence="6">
    <location>
        <begin position="20"/>
        <end position="39"/>
    </location>
</feature>
<evidence type="ECO:0000256" key="4">
    <source>
        <dbReference type="ARBA" id="ARBA00022989"/>
    </source>
</evidence>
<keyword evidence="5 6" id="KW-0472">Membrane</keyword>
<feature type="transmembrane region" description="Helical" evidence="6">
    <location>
        <begin position="246"/>
        <end position="271"/>
    </location>
</feature>
<comment type="subcellular location">
    <subcellularLocation>
        <location evidence="1">Cell membrane</location>
        <topology evidence="1">Multi-pass membrane protein</topology>
    </subcellularLocation>
</comment>
<reference evidence="8 9" key="1">
    <citation type="submission" date="2016-10" db="EMBL/GenBank/DDBJ databases">
        <authorList>
            <person name="de Groot N.N."/>
        </authorList>
    </citation>
    <scope>NUCLEOTIDE SEQUENCE [LARGE SCALE GENOMIC DNA]</scope>
    <source>
        <strain evidence="8 9">S3b</strain>
    </source>
</reference>
<dbReference type="InterPro" id="IPR003838">
    <property type="entry name" value="ABC3_permease_C"/>
</dbReference>
<proteinExistence type="predicted"/>
<dbReference type="InterPro" id="IPR038766">
    <property type="entry name" value="Membrane_comp_ABC_pdt"/>
</dbReference>
<feature type="transmembrane region" description="Helical" evidence="6">
    <location>
        <begin position="292"/>
        <end position="318"/>
    </location>
</feature>